<feature type="domain" description="Aminoacyl-transfer RNA synthetases class-II family profile" evidence="10">
    <location>
        <begin position="1"/>
        <end position="334"/>
    </location>
</feature>
<dbReference type="InterPro" id="IPR004516">
    <property type="entry name" value="HisRS/HisZ"/>
</dbReference>
<keyword evidence="5 9" id="KW-0963">Cytoplasm</keyword>
<dbReference type="GO" id="GO:0016757">
    <property type="term" value="F:glycosyltransferase activity"/>
    <property type="evidence" value="ECO:0007669"/>
    <property type="project" value="UniProtKB-KW"/>
</dbReference>
<dbReference type="PANTHER" id="PTHR43707:SF6">
    <property type="entry name" value="ATP PHOSPHORIBOSYLTRANSFERASE REGULATORY SUBUNIT"/>
    <property type="match status" value="1"/>
</dbReference>
<reference evidence="11 12" key="1">
    <citation type="submission" date="2023-07" db="EMBL/GenBank/DDBJ databases">
        <title>Genomic Encyclopedia of Type Strains, Phase IV (KMG-IV): sequencing the most valuable type-strain genomes for metagenomic binning, comparative biology and taxonomic classification.</title>
        <authorList>
            <person name="Goeker M."/>
        </authorList>
    </citation>
    <scope>NUCLEOTIDE SEQUENCE [LARGE SCALE GENOMIC DNA]</scope>
    <source>
        <strain evidence="11 12">DSM 16460</strain>
    </source>
</reference>
<evidence type="ECO:0000256" key="4">
    <source>
        <dbReference type="ARBA" id="ARBA00020397"/>
    </source>
</evidence>
<sequence>MALNQPLPQGVTDLYAQDYELKQTLIDRLKQLYHVYGCQPIQTPTFEYYDLFKNIPGTMDDNQMIKLIDRDGKVLVLRPDATVPIARMASQATSDAPLLNKMYYVTNIFRMESGESDRTSRSFSQVGVEWFDDGRELNDLDMVVLAIKSLKHTGLNAIQLELGQARFFRALMSETDLDAEAEAQIQAKLEAKNEYELSDLLDELNVSQTVKQALLQLPQLFGKPGEVLKQATTLVLNSEMTKALDHLTRLVERLDELGYAEDVSIDLGLVNHLNYYTGVMFQGYIEGYGKPVIQGGRYDQLMTYFNLRTSAIGFGVYVDDLLRIVKQQQAVSLPKPTQAVVMTNDDTIKTAMKLAQQLREYNVVTTLASDQDSINQAELVINVVNQMMVINGQQETYHQLDDVFEKVGLTNGND</sequence>
<keyword evidence="6 9" id="KW-0028">Amino-acid biosynthesis</keyword>
<dbReference type="PANTHER" id="PTHR43707">
    <property type="entry name" value="HISTIDYL-TRNA SYNTHETASE"/>
    <property type="match status" value="1"/>
</dbReference>
<dbReference type="PIRSF" id="PIRSF001549">
    <property type="entry name" value="His-tRNA_synth"/>
    <property type="match status" value="1"/>
</dbReference>
<dbReference type="HAMAP" id="MF_00125">
    <property type="entry name" value="HisZ"/>
    <property type="match status" value="1"/>
</dbReference>
<evidence type="ECO:0000256" key="7">
    <source>
        <dbReference type="ARBA" id="ARBA00023102"/>
    </source>
</evidence>
<comment type="function">
    <text evidence="8 9">Required for the first step of histidine biosynthesis. May allow the feedback regulation of ATP phosphoribosyltransferase activity by histidine.</text>
</comment>
<evidence type="ECO:0000259" key="10">
    <source>
        <dbReference type="PROSITE" id="PS50862"/>
    </source>
</evidence>
<dbReference type="InterPro" id="IPR045864">
    <property type="entry name" value="aa-tRNA-synth_II/BPL/LPL"/>
</dbReference>
<dbReference type="SUPFAM" id="SSF55681">
    <property type="entry name" value="Class II aaRS and biotin synthetases"/>
    <property type="match status" value="1"/>
</dbReference>
<comment type="subunit">
    <text evidence="9">Heteromultimer composed of HisG and HisZ subunits.</text>
</comment>
<dbReference type="InterPro" id="IPR004517">
    <property type="entry name" value="HisZ"/>
</dbReference>
<name>A0ABT9VE57_9BACI</name>
<comment type="subcellular location">
    <subcellularLocation>
        <location evidence="1 9">Cytoplasm</location>
    </subcellularLocation>
</comment>
<dbReference type="Proteomes" id="UP001224359">
    <property type="component" value="Unassembled WGS sequence"/>
</dbReference>
<evidence type="ECO:0000256" key="2">
    <source>
        <dbReference type="ARBA" id="ARBA00004667"/>
    </source>
</evidence>
<dbReference type="CDD" id="cd00773">
    <property type="entry name" value="HisRS-like_core"/>
    <property type="match status" value="1"/>
</dbReference>
<dbReference type="EMBL" id="JAUSTQ010000004">
    <property type="protein sequence ID" value="MDQ0159252.1"/>
    <property type="molecule type" value="Genomic_DNA"/>
</dbReference>
<evidence type="ECO:0000256" key="5">
    <source>
        <dbReference type="ARBA" id="ARBA00022490"/>
    </source>
</evidence>
<keyword evidence="12" id="KW-1185">Reference proteome</keyword>
<dbReference type="InterPro" id="IPR006195">
    <property type="entry name" value="aa-tRNA-synth_II"/>
</dbReference>
<evidence type="ECO:0000256" key="1">
    <source>
        <dbReference type="ARBA" id="ARBA00004496"/>
    </source>
</evidence>
<proteinExistence type="inferred from homology"/>
<evidence type="ECO:0000313" key="12">
    <source>
        <dbReference type="Proteomes" id="UP001224359"/>
    </source>
</evidence>
<keyword evidence="7 9" id="KW-0368">Histidine biosynthesis</keyword>
<evidence type="ECO:0000256" key="6">
    <source>
        <dbReference type="ARBA" id="ARBA00022605"/>
    </source>
</evidence>
<comment type="miscellaneous">
    <text evidence="9">This function is generally fulfilled by the C-terminal part of HisG, which is missing in some bacteria such as this one.</text>
</comment>
<keyword evidence="11" id="KW-0328">Glycosyltransferase</keyword>
<comment type="pathway">
    <text evidence="2 9">Amino-acid biosynthesis; L-histidine biosynthesis; L-histidine from 5-phospho-alpha-D-ribose 1-diphosphate: step 1/9.</text>
</comment>
<dbReference type="Pfam" id="PF13393">
    <property type="entry name" value="tRNA-synt_His"/>
    <property type="match status" value="1"/>
</dbReference>
<evidence type="ECO:0000313" key="11">
    <source>
        <dbReference type="EMBL" id="MDQ0159252.1"/>
    </source>
</evidence>
<dbReference type="Gene3D" id="3.30.930.10">
    <property type="entry name" value="Bira Bifunctional Protein, Domain 2"/>
    <property type="match status" value="1"/>
</dbReference>
<evidence type="ECO:0000256" key="8">
    <source>
        <dbReference type="ARBA" id="ARBA00025246"/>
    </source>
</evidence>
<comment type="caution">
    <text evidence="11">The sequence shown here is derived from an EMBL/GenBank/DDBJ whole genome shotgun (WGS) entry which is preliminary data.</text>
</comment>
<organism evidence="11 12">
    <name type="scientific">Alkalibacillus salilacus</name>
    <dbReference type="NCBI Taxonomy" id="284582"/>
    <lineage>
        <taxon>Bacteria</taxon>
        <taxon>Bacillati</taxon>
        <taxon>Bacillota</taxon>
        <taxon>Bacilli</taxon>
        <taxon>Bacillales</taxon>
        <taxon>Bacillaceae</taxon>
        <taxon>Alkalibacillus</taxon>
    </lineage>
</organism>
<evidence type="ECO:0000256" key="9">
    <source>
        <dbReference type="HAMAP-Rule" id="MF_00125"/>
    </source>
</evidence>
<dbReference type="PROSITE" id="PS50862">
    <property type="entry name" value="AA_TRNA_LIGASE_II"/>
    <property type="match status" value="1"/>
</dbReference>
<comment type="similarity">
    <text evidence="3 9">Belongs to the class-II aminoacyl-tRNA synthetase family. HisZ subfamily.</text>
</comment>
<keyword evidence="11" id="KW-0808">Transferase</keyword>
<evidence type="ECO:0000256" key="3">
    <source>
        <dbReference type="ARBA" id="ARBA00005539"/>
    </source>
</evidence>
<dbReference type="NCBIfam" id="TIGR00443">
    <property type="entry name" value="hisZ_biosyn_reg"/>
    <property type="match status" value="1"/>
</dbReference>
<gene>
    <name evidence="9" type="primary">hisZ</name>
    <name evidence="11" type="ORF">J2S77_001216</name>
</gene>
<protein>
    <recommendedName>
        <fullName evidence="4 9">ATP phosphoribosyltransferase regulatory subunit</fullName>
    </recommendedName>
</protein>
<dbReference type="RefSeq" id="WP_306975585.1">
    <property type="nucleotide sequence ID" value="NZ_JAUSTQ010000004.1"/>
</dbReference>
<dbReference type="InterPro" id="IPR041715">
    <property type="entry name" value="HisRS-like_core"/>
</dbReference>
<accession>A0ABT9VE57</accession>